<dbReference type="InterPro" id="IPR001100">
    <property type="entry name" value="Pyr_nuc-diS_OxRdtase"/>
</dbReference>
<evidence type="ECO:0000259" key="15">
    <source>
        <dbReference type="Pfam" id="PF02852"/>
    </source>
</evidence>
<evidence type="ECO:0000256" key="5">
    <source>
        <dbReference type="ARBA" id="ARBA00022857"/>
    </source>
</evidence>
<dbReference type="GO" id="GO:0004362">
    <property type="term" value="F:glutathione-disulfide reductase (NADPH) activity"/>
    <property type="evidence" value="ECO:0007669"/>
    <property type="project" value="UniProtKB-EC"/>
</dbReference>
<name>A0AAU7X5U7_9HYPH</name>
<evidence type="ECO:0000256" key="12">
    <source>
        <dbReference type="PIRSR" id="PIRSR000350-4"/>
    </source>
</evidence>
<evidence type="ECO:0000313" key="17">
    <source>
        <dbReference type="EMBL" id="XBY42786.1"/>
    </source>
</evidence>
<dbReference type="GO" id="GO:0050661">
    <property type="term" value="F:NADP binding"/>
    <property type="evidence" value="ECO:0007669"/>
    <property type="project" value="InterPro"/>
</dbReference>
<keyword evidence="4 11" id="KW-0274">FAD</keyword>
<dbReference type="PRINTS" id="PR00411">
    <property type="entry name" value="PNDRDTASEI"/>
</dbReference>
<dbReference type="Gene3D" id="3.50.50.60">
    <property type="entry name" value="FAD/NAD(P)-binding domain"/>
    <property type="match status" value="2"/>
</dbReference>
<dbReference type="AlphaFoldDB" id="A0AAU7X5U7"/>
<comment type="subunit">
    <text evidence="2">Homodimer.</text>
</comment>
<evidence type="ECO:0000256" key="10">
    <source>
        <dbReference type="PIRSR" id="PIRSR000350-2"/>
    </source>
</evidence>
<comment type="similarity">
    <text evidence="1 13">Belongs to the class-I pyridine nucleotide-disulfide oxidoreductase family.</text>
</comment>
<organism evidence="17">
    <name type="scientific">Methyloraptor flagellatus</name>
    <dbReference type="NCBI Taxonomy" id="3162530"/>
    <lineage>
        <taxon>Bacteria</taxon>
        <taxon>Pseudomonadati</taxon>
        <taxon>Pseudomonadota</taxon>
        <taxon>Alphaproteobacteria</taxon>
        <taxon>Hyphomicrobiales</taxon>
        <taxon>Ancalomicrobiaceae</taxon>
        <taxon>Methyloraptor</taxon>
    </lineage>
</organism>
<evidence type="ECO:0000259" key="16">
    <source>
        <dbReference type="Pfam" id="PF07992"/>
    </source>
</evidence>
<feature type="domain" description="Pyridine nucleotide-disulphide oxidoreductase dimerisation" evidence="15">
    <location>
        <begin position="340"/>
        <end position="448"/>
    </location>
</feature>
<dbReference type="NCBIfam" id="TIGR01424">
    <property type="entry name" value="gluta_reduc_2"/>
    <property type="match status" value="1"/>
</dbReference>
<feature type="binding site" evidence="11">
    <location>
        <begin position="176"/>
        <end position="183"/>
    </location>
    <ligand>
        <name>NAD(+)</name>
        <dbReference type="ChEBI" id="CHEBI:57540"/>
    </ligand>
</feature>
<keyword evidence="11" id="KW-0547">Nucleotide-binding</keyword>
<dbReference type="Pfam" id="PF07992">
    <property type="entry name" value="Pyr_redox_2"/>
    <property type="match status" value="1"/>
</dbReference>
<gene>
    <name evidence="17" type="primary">gor</name>
    <name evidence="17" type="ORF">ABS361_11695</name>
</gene>
<keyword evidence="6 13" id="KW-0560">Oxidoreductase</keyword>
<dbReference type="InterPro" id="IPR046952">
    <property type="entry name" value="GSHR/TRXR-like"/>
</dbReference>
<evidence type="ECO:0000256" key="13">
    <source>
        <dbReference type="RuleBase" id="RU003691"/>
    </source>
</evidence>
<evidence type="ECO:0000256" key="7">
    <source>
        <dbReference type="ARBA" id="ARBA00023157"/>
    </source>
</evidence>
<comment type="cofactor">
    <cofactor evidence="11">
        <name>FAD</name>
        <dbReference type="ChEBI" id="CHEBI:57692"/>
    </cofactor>
    <text evidence="11">Binds 1 FAD per subunit.</text>
</comment>
<dbReference type="InterPro" id="IPR004099">
    <property type="entry name" value="Pyr_nucl-diS_OxRdtase_dimer"/>
</dbReference>
<accession>A0AAU7X5U7</accession>
<dbReference type="PIRSF" id="PIRSF000350">
    <property type="entry name" value="Mercury_reductase_MerA"/>
    <property type="match status" value="1"/>
</dbReference>
<comment type="function">
    <text evidence="14">Catalyzes the reduction of glutathione disulfide (GSSG) to reduced glutathione (GSH).</text>
</comment>
<dbReference type="InterPro" id="IPR036188">
    <property type="entry name" value="FAD/NAD-bd_sf"/>
</dbReference>
<dbReference type="InterPro" id="IPR012999">
    <property type="entry name" value="Pyr_OxRdtase_I_AS"/>
</dbReference>
<evidence type="ECO:0000256" key="2">
    <source>
        <dbReference type="ARBA" id="ARBA00011738"/>
    </source>
</evidence>
<proteinExistence type="inferred from homology"/>
<dbReference type="EC" id="1.8.1.7" evidence="14"/>
<dbReference type="RefSeq" id="WP_407047888.1">
    <property type="nucleotide sequence ID" value="NZ_CP158568.1"/>
</dbReference>
<feature type="domain" description="FAD/NAD(P)-binding" evidence="16">
    <location>
        <begin position="5"/>
        <end position="320"/>
    </location>
</feature>
<dbReference type="PANTHER" id="PTHR42737:SF2">
    <property type="entry name" value="GLUTATHIONE REDUCTASE"/>
    <property type="match status" value="1"/>
</dbReference>
<dbReference type="InterPro" id="IPR023753">
    <property type="entry name" value="FAD/NAD-binding_dom"/>
</dbReference>
<dbReference type="PROSITE" id="PS00076">
    <property type="entry name" value="PYRIDINE_REDOX_1"/>
    <property type="match status" value="1"/>
</dbReference>
<comment type="catalytic activity">
    <reaction evidence="9 14">
        <text>2 glutathione + NADP(+) = glutathione disulfide + NADPH + H(+)</text>
        <dbReference type="Rhea" id="RHEA:11740"/>
        <dbReference type="ChEBI" id="CHEBI:15378"/>
        <dbReference type="ChEBI" id="CHEBI:57783"/>
        <dbReference type="ChEBI" id="CHEBI:57925"/>
        <dbReference type="ChEBI" id="CHEBI:58297"/>
        <dbReference type="ChEBI" id="CHEBI:58349"/>
        <dbReference type="EC" id="1.8.1.7"/>
    </reaction>
</comment>
<feature type="binding site" evidence="11">
    <location>
        <position position="264"/>
    </location>
    <ligand>
        <name>NAD(+)</name>
        <dbReference type="ChEBI" id="CHEBI:57540"/>
    </ligand>
</feature>
<dbReference type="GO" id="GO:0050660">
    <property type="term" value="F:flavin adenine dinucleotide binding"/>
    <property type="evidence" value="ECO:0007669"/>
    <property type="project" value="InterPro"/>
</dbReference>
<evidence type="ECO:0000256" key="8">
    <source>
        <dbReference type="ARBA" id="ARBA00023284"/>
    </source>
</evidence>
<reference evidence="17" key="1">
    <citation type="submission" date="2024-06" db="EMBL/GenBank/DDBJ databases">
        <title>Methylostella associata gen. nov., sp. nov., a novel Ancalomicrobiaceae-affiliated facultatively methylotrophic bacteria that feed on methanotrophs of the genus Methylococcus.</title>
        <authorList>
            <person name="Saltykova V."/>
            <person name="Danilova O.V."/>
            <person name="Oshkin I.Y."/>
            <person name="Belova S.E."/>
            <person name="Pimenov N.V."/>
            <person name="Dedysh S.N."/>
        </authorList>
    </citation>
    <scope>NUCLEOTIDE SEQUENCE</scope>
    <source>
        <strain evidence="17">S20</strain>
    </source>
</reference>
<dbReference type="GO" id="GO:0034599">
    <property type="term" value="P:cellular response to oxidative stress"/>
    <property type="evidence" value="ECO:0007669"/>
    <property type="project" value="TreeGrafter"/>
</dbReference>
<evidence type="ECO:0000256" key="3">
    <source>
        <dbReference type="ARBA" id="ARBA00022630"/>
    </source>
</evidence>
<evidence type="ECO:0000256" key="9">
    <source>
        <dbReference type="ARBA" id="ARBA00049142"/>
    </source>
</evidence>
<feature type="binding site" evidence="11">
    <location>
        <position position="51"/>
    </location>
    <ligand>
        <name>FAD</name>
        <dbReference type="ChEBI" id="CHEBI:57692"/>
    </ligand>
</feature>
<dbReference type="PANTHER" id="PTHR42737">
    <property type="entry name" value="GLUTATHIONE REDUCTASE"/>
    <property type="match status" value="1"/>
</dbReference>
<dbReference type="Gene3D" id="3.30.390.30">
    <property type="match status" value="1"/>
</dbReference>
<keyword evidence="5 14" id="KW-0521">NADP</keyword>
<keyword evidence="8 13" id="KW-0676">Redox-active center</keyword>
<dbReference type="GO" id="GO:0006749">
    <property type="term" value="P:glutathione metabolic process"/>
    <property type="evidence" value="ECO:0007669"/>
    <property type="project" value="InterPro"/>
</dbReference>
<dbReference type="EMBL" id="CP158568">
    <property type="protein sequence ID" value="XBY42786.1"/>
    <property type="molecule type" value="Genomic_DNA"/>
</dbReference>
<feature type="binding site" evidence="11">
    <location>
        <position position="305"/>
    </location>
    <ligand>
        <name>NAD(+)</name>
        <dbReference type="ChEBI" id="CHEBI:57540"/>
    </ligand>
</feature>
<keyword evidence="11" id="KW-0520">NAD</keyword>
<dbReference type="Pfam" id="PF02852">
    <property type="entry name" value="Pyr_redox_dim"/>
    <property type="match status" value="1"/>
</dbReference>
<feature type="disulfide bond" description="Redox-active" evidence="12">
    <location>
        <begin position="42"/>
        <end position="47"/>
    </location>
</feature>
<dbReference type="InterPro" id="IPR016156">
    <property type="entry name" value="FAD/NAD-linked_Rdtase_dimer_sf"/>
</dbReference>
<evidence type="ECO:0000256" key="11">
    <source>
        <dbReference type="PIRSR" id="PIRSR000350-3"/>
    </source>
</evidence>
<feature type="active site" description="Proton acceptor" evidence="10">
    <location>
        <position position="438"/>
    </location>
</feature>
<evidence type="ECO:0000256" key="6">
    <source>
        <dbReference type="ARBA" id="ARBA00023002"/>
    </source>
</evidence>
<keyword evidence="7" id="KW-1015">Disulfide bond</keyword>
<protein>
    <recommendedName>
        <fullName evidence="14">Glutathione reductase</fullName>
        <shortName evidence="14">GRase</shortName>
        <ecNumber evidence="14">1.8.1.7</ecNumber>
    </recommendedName>
</protein>
<evidence type="ECO:0000256" key="14">
    <source>
        <dbReference type="RuleBase" id="RU365040"/>
    </source>
</evidence>
<dbReference type="PRINTS" id="PR00368">
    <property type="entry name" value="FADPNR"/>
</dbReference>
<sequence>MSFDYDLFVIGAGSGGVRAARIAAGYGAKVAIAEEYRVGGTCVIRGCVPKKLFVYASRFADDFADAAGFGWTVEGKHFDWTTLIANKDKEIARLEAAYAANLNRAGVEILRTRAEIEGPNAVRLIGEDRVVTAGRILVATGGRPEIDRTLPGIEHTITSNEVFHLERLPRRIVIGGGGYIAVEFACVFARLGVDTTLVYRRQEQILRGFDKDIRTHLSAEIEKAGVRIVLGQKFTNVEKTADGLKVLLSGGETVAADQVMLAIGRSPATGGLGLDKAGVALNARGAVIVDAYSQTSVPSIYAVGDVTDRVNLTPVAIREGHAFADTVFGGKPVSVDYELIPTAVFSTPEVGTVGASEDDVAATGRAYDVYRASFRPMRMTLAGRDERMLMKILVDAATDRVLGVHVVGPDAAEMVQLVAIAMRMGATKADFDATMALHPSAAEELVTMRTPTERVAARV</sequence>
<evidence type="ECO:0000256" key="1">
    <source>
        <dbReference type="ARBA" id="ARBA00007532"/>
    </source>
</evidence>
<dbReference type="GO" id="GO:0005829">
    <property type="term" value="C:cytosol"/>
    <property type="evidence" value="ECO:0007669"/>
    <property type="project" value="TreeGrafter"/>
</dbReference>
<dbReference type="NCBIfam" id="NF004776">
    <property type="entry name" value="PRK06116.1"/>
    <property type="match status" value="1"/>
</dbReference>
<dbReference type="SUPFAM" id="SSF51905">
    <property type="entry name" value="FAD/NAD(P)-binding domain"/>
    <property type="match status" value="1"/>
</dbReference>
<dbReference type="InterPro" id="IPR006324">
    <property type="entry name" value="GSHR"/>
</dbReference>
<keyword evidence="3 13" id="KW-0285">Flavoprotein</keyword>
<dbReference type="GO" id="GO:0045454">
    <property type="term" value="P:cell redox homeostasis"/>
    <property type="evidence" value="ECO:0007669"/>
    <property type="project" value="InterPro"/>
</dbReference>
<evidence type="ECO:0000256" key="4">
    <source>
        <dbReference type="ARBA" id="ARBA00022827"/>
    </source>
</evidence>
<dbReference type="KEGG" id="mflg:ABS361_11695"/>
<dbReference type="SUPFAM" id="SSF55424">
    <property type="entry name" value="FAD/NAD-linked reductases, dimerisation (C-terminal) domain"/>
    <property type="match status" value="1"/>
</dbReference>